<dbReference type="AlphaFoldDB" id="A0AAV4JDY9"/>
<keyword evidence="2" id="KW-1185">Reference proteome</keyword>
<evidence type="ECO:0000313" key="1">
    <source>
        <dbReference type="EMBL" id="GFS20914.1"/>
    </source>
</evidence>
<organism evidence="1 2">
    <name type="scientific">Elysia marginata</name>
    <dbReference type="NCBI Taxonomy" id="1093978"/>
    <lineage>
        <taxon>Eukaryota</taxon>
        <taxon>Metazoa</taxon>
        <taxon>Spiralia</taxon>
        <taxon>Lophotrochozoa</taxon>
        <taxon>Mollusca</taxon>
        <taxon>Gastropoda</taxon>
        <taxon>Heterobranchia</taxon>
        <taxon>Euthyneura</taxon>
        <taxon>Panpulmonata</taxon>
        <taxon>Sacoglossa</taxon>
        <taxon>Placobranchoidea</taxon>
        <taxon>Plakobranchidae</taxon>
        <taxon>Elysia</taxon>
    </lineage>
</organism>
<sequence>MADGQTGSVSQSSAVKPTLPMGAITSYVIIVRAQGYMTQGDAPAAKALRLPCQPGDDCRFHQNCKHLYKED</sequence>
<reference evidence="1 2" key="1">
    <citation type="journal article" date="2021" name="Elife">
        <title>Chloroplast acquisition without the gene transfer in kleptoplastic sea slugs, Plakobranchus ocellatus.</title>
        <authorList>
            <person name="Maeda T."/>
            <person name="Takahashi S."/>
            <person name="Yoshida T."/>
            <person name="Shimamura S."/>
            <person name="Takaki Y."/>
            <person name="Nagai Y."/>
            <person name="Toyoda A."/>
            <person name="Suzuki Y."/>
            <person name="Arimoto A."/>
            <person name="Ishii H."/>
            <person name="Satoh N."/>
            <person name="Nishiyama T."/>
            <person name="Hasebe M."/>
            <person name="Maruyama T."/>
            <person name="Minagawa J."/>
            <person name="Obokata J."/>
            <person name="Shigenobu S."/>
        </authorList>
    </citation>
    <scope>NUCLEOTIDE SEQUENCE [LARGE SCALE GENOMIC DNA]</scope>
</reference>
<name>A0AAV4JDY9_9GAST</name>
<evidence type="ECO:0000313" key="2">
    <source>
        <dbReference type="Proteomes" id="UP000762676"/>
    </source>
</evidence>
<accession>A0AAV4JDY9</accession>
<gene>
    <name evidence="1" type="ORF">ElyMa_006910500</name>
</gene>
<protein>
    <submittedName>
        <fullName evidence="1">Uncharacterized protein</fullName>
    </submittedName>
</protein>
<dbReference type="Proteomes" id="UP000762676">
    <property type="component" value="Unassembled WGS sequence"/>
</dbReference>
<dbReference type="EMBL" id="BMAT01013830">
    <property type="protein sequence ID" value="GFS20914.1"/>
    <property type="molecule type" value="Genomic_DNA"/>
</dbReference>
<proteinExistence type="predicted"/>
<comment type="caution">
    <text evidence="1">The sequence shown here is derived from an EMBL/GenBank/DDBJ whole genome shotgun (WGS) entry which is preliminary data.</text>
</comment>